<protein>
    <submittedName>
        <fullName evidence="1">Uncharacterized protein</fullName>
    </submittedName>
</protein>
<evidence type="ECO:0000313" key="2">
    <source>
        <dbReference type="Proteomes" id="UP000324222"/>
    </source>
</evidence>
<dbReference type="AlphaFoldDB" id="A0A5B7EJS8"/>
<gene>
    <name evidence="1" type="ORF">E2C01_027863</name>
</gene>
<keyword evidence="2" id="KW-1185">Reference proteome</keyword>
<sequence>MKACVLMLRWCLTDSPLSHCRDTNICVARLAASPPAAVNFVHHPDNLSQPSIISTCQRVLQRFLFAKFYNFVPFCVWELGERGVFTLLRQLHEVH</sequence>
<name>A0A5B7EJS8_PORTR</name>
<comment type="caution">
    <text evidence="1">The sequence shown here is derived from an EMBL/GenBank/DDBJ whole genome shotgun (WGS) entry which is preliminary data.</text>
</comment>
<reference evidence="1 2" key="1">
    <citation type="submission" date="2019-05" db="EMBL/GenBank/DDBJ databases">
        <title>Another draft genome of Portunus trituberculatus and its Hox gene families provides insights of decapod evolution.</title>
        <authorList>
            <person name="Jeong J.-H."/>
            <person name="Song I."/>
            <person name="Kim S."/>
            <person name="Choi T."/>
            <person name="Kim D."/>
            <person name="Ryu S."/>
            <person name="Kim W."/>
        </authorList>
    </citation>
    <scope>NUCLEOTIDE SEQUENCE [LARGE SCALE GENOMIC DNA]</scope>
    <source>
        <tissue evidence="1">Muscle</tissue>
    </source>
</reference>
<organism evidence="1 2">
    <name type="scientific">Portunus trituberculatus</name>
    <name type="common">Swimming crab</name>
    <name type="synonym">Neptunus trituberculatus</name>
    <dbReference type="NCBI Taxonomy" id="210409"/>
    <lineage>
        <taxon>Eukaryota</taxon>
        <taxon>Metazoa</taxon>
        <taxon>Ecdysozoa</taxon>
        <taxon>Arthropoda</taxon>
        <taxon>Crustacea</taxon>
        <taxon>Multicrustacea</taxon>
        <taxon>Malacostraca</taxon>
        <taxon>Eumalacostraca</taxon>
        <taxon>Eucarida</taxon>
        <taxon>Decapoda</taxon>
        <taxon>Pleocyemata</taxon>
        <taxon>Brachyura</taxon>
        <taxon>Eubrachyura</taxon>
        <taxon>Portunoidea</taxon>
        <taxon>Portunidae</taxon>
        <taxon>Portuninae</taxon>
        <taxon>Portunus</taxon>
    </lineage>
</organism>
<proteinExistence type="predicted"/>
<dbReference type="EMBL" id="VSRR010003061">
    <property type="protein sequence ID" value="MPC34472.1"/>
    <property type="molecule type" value="Genomic_DNA"/>
</dbReference>
<evidence type="ECO:0000313" key="1">
    <source>
        <dbReference type="EMBL" id="MPC34472.1"/>
    </source>
</evidence>
<dbReference type="Proteomes" id="UP000324222">
    <property type="component" value="Unassembled WGS sequence"/>
</dbReference>
<accession>A0A5B7EJS8</accession>